<evidence type="ECO:0000313" key="3">
    <source>
        <dbReference type="WBParaSite" id="SCUD_0001501601-mRNA-1"/>
    </source>
</evidence>
<dbReference type="EMBL" id="UZAK01037220">
    <property type="protein sequence ID" value="VDP58129.1"/>
    <property type="molecule type" value="Genomic_DNA"/>
</dbReference>
<gene>
    <name evidence="1" type="ORF">SCUD_LOCUS15013</name>
</gene>
<organism evidence="3">
    <name type="scientific">Schistosoma curassoni</name>
    <dbReference type="NCBI Taxonomy" id="6186"/>
    <lineage>
        <taxon>Eukaryota</taxon>
        <taxon>Metazoa</taxon>
        <taxon>Spiralia</taxon>
        <taxon>Lophotrochozoa</taxon>
        <taxon>Platyhelminthes</taxon>
        <taxon>Trematoda</taxon>
        <taxon>Digenea</taxon>
        <taxon>Strigeidida</taxon>
        <taxon>Schistosomatoidea</taxon>
        <taxon>Schistosomatidae</taxon>
        <taxon>Schistosoma</taxon>
    </lineage>
</organism>
<dbReference type="WBParaSite" id="SCUD_0001501601-mRNA-1">
    <property type="protein sequence ID" value="SCUD_0001501601-mRNA-1"/>
    <property type="gene ID" value="SCUD_0001501601"/>
</dbReference>
<reference evidence="3" key="1">
    <citation type="submission" date="2016-06" db="UniProtKB">
        <authorList>
            <consortium name="WormBaseParasite"/>
        </authorList>
    </citation>
    <scope>IDENTIFICATION</scope>
</reference>
<evidence type="ECO:0000313" key="2">
    <source>
        <dbReference type="Proteomes" id="UP000279833"/>
    </source>
</evidence>
<proteinExistence type="predicted"/>
<dbReference type="AlphaFoldDB" id="A0A183KJ07"/>
<accession>A0A183KJ07</accession>
<name>A0A183KJ07_9TREM</name>
<dbReference type="Proteomes" id="UP000279833">
    <property type="component" value="Unassembled WGS sequence"/>
</dbReference>
<evidence type="ECO:0000313" key="1">
    <source>
        <dbReference type="EMBL" id="VDP58129.1"/>
    </source>
</evidence>
<reference evidence="1 2" key="2">
    <citation type="submission" date="2018-11" db="EMBL/GenBank/DDBJ databases">
        <authorList>
            <consortium name="Pathogen Informatics"/>
        </authorList>
    </citation>
    <scope>NUCLEOTIDE SEQUENCE [LARGE SCALE GENOMIC DNA]</scope>
    <source>
        <strain evidence="1">Dakar</strain>
        <strain evidence="2">Dakar, Senegal</strain>
    </source>
</reference>
<sequence>MEKLWKRWKRSRTWSVSSMNEEDPMATGATLGVLAILLVLFLLLLCLPWHKCDRYCSCCRCWLFSSNENIHRQSDDAFRAARMPGEYHFTDYLDLLSHKQQQMQEETTSVAAASEAVGFNMHKGKSNILRYNPACTNPIKIDGENL</sequence>
<keyword evidence="2" id="KW-1185">Reference proteome</keyword>
<protein>
    <submittedName>
        <fullName evidence="1 3">Uncharacterized protein</fullName>
    </submittedName>
</protein>